<feature type="region of interest" description="Disordered" evidence="1">
    <location>
        <begin position="52"/>
        <end position="135"/>
    </location>
</feature>
<dbReference type="EMBL" id="JAAALK010000082">
    <property type="protein sequence ID" value="KAG8087224.1"/>
    <property type="molecule type" value="Genomic_DNA"/>
</dbReference>
<gene>
    <name evidence="2" type="ORF">GUJ93_ZPchr0010g11201</name>
</gene>
<feature type="compositionally biased region" description="Low complexity" evidence="1">
    <location>
        <begin position="96"/>
        <end position="106"/>
    </location>
</feature>
<protein>
    <submittedName>
        <fullName evidence="2">Uncharacterized protein</fullName>
    </submittedName>
</protein>
<accession>A0A8J6BHF4</accession>
<dbReference type="Proteomes" id="UP000729402">
    <property type="component" value="Unassembled WGS sequence"/>
</dbReference>
<keyword evidence="3" id="KW-1185">Reference proteome</keyword>
<reference evidence="2" key="1">
    <citation type="journal article" date="2021" name="bioRxiv">
        <title>Whole Genome Assembly and Annotation of Northern Wild Rice, Zizania palustris L., Supports a Whole Genome Duplication in the Zizania Genus.</title>
        <authorList>
            <person name="Haas M."/>
            <person name="Kono T."/>
            <person name="Macchietto M."/>
            <person name="Millas R."/>
            <person name="McGilp L."/>
            <person name="Shao M."/>
            <person name="Duquette J."/>
            <person name="Hirsch C.N."/>
            <person name="Kimball J."/>
        </authorList>
    </citation>
    <scope>NUCLEOTIDE SEQUENCE</scope>
    <source>
        <tissue evidence="2">Fresh leaf tissue</tissue>
    </source>
</reference>
<name>A0A8J6BHF4_ZIZPA</name>
<dbReference type="AlphaFoldDB" id="A0A8J6BHF4"/>
<reference evidence="2" key="2">
    <citation type="submission" date="2021-02" db="EMBL/GenBank/DDBJ databases">
        <authorList>
            <person name="Kimball J.A."/>
            <person name="Haas M.W."/>
            <person name="Macchietto M."/>
            <person name="Kono T."/>
            <person name="Duquette J."/>
            <person name="Shao M."/>
        </authorList>
    </citation>
    <scope>NUCLEOTIDE SEQUENCE</scope>
    <source>
        <tissue evidence="2">Fresh leaf tissue</tissue>
    </source>
</reference>
<comment type="caution">
    <text evidence="2">The sequence shown here is derived from an EMBL/GenBank/DDBJ whole genome shotgun (WGS) entry which is preliminary data.</text>
</comment>
<evidence type="ECO:0000256" key="1">
    <source>
        <dbReference type="SAM" id="MobiDB-lite"/>
    </source>
</evidence>
<organism evidence="2 3">
    <name type="scientific">Zizania palustris</name>
    <name type="common">Northern wild rice</name>
    <dbReference type="NCBI Taxonomy" id="103762"/>
    <lineage>
        <taxon>Eukaryota</taxon>
        <taxon>Viridiplantae</taxon>
        <taxon>Streptophyta</taxon>
        <taxon>Embryophyta</taxon>
        <taxon>Tracheophyta</taxon>
        <taxon>Spermatophyta</taxon>
        <taxon>Magnoliopsida</taxon>
        <taxon>Liliopsida</taxon>
        <taxon>Poales</taxon>
        <taxon>Poaceae</taxon>
        <taxon>BOP clade</taxon>
        <taxon>Oryzoideae</taxon>
        <taxon>Oryzeae</taxon>
        <taxon>Zizaniinae</taxon>
        <taxon>Zizania</taxon>
    </lineage>
</organism>
<proteinExistence type="predicted"/>
<sequence length="153" mass="15400">MQGHNGSYLSFQIHLGGDGKYTAHPMFDDAPGRDIAPPPQSLQDPADFLGLTHGIMGTDADGAHMHNPRSGHNGHGAVDELSGVVGGASLTGSSGGCKKTTTYSSGAGAAHTTPRLERNAESTSADAAASPAAVTATTAMRTQGVGSWIGTSE</sequence>
<evidence type="ECO:0000313" key="2">
    <source>
        <dbReference type="EMBL" id="KAG8087224.1"/>
    </source>
</evidence>
<feature type="compositionally biased region" description="Low complexity" evidence="1">
    <location>
        <begin position="121"/>
        <end position="135"/>
    </location>
</feature>
<evidence type="ECO:0000313" key="3">
    <source>
        <dbReference type="Proteomes" id="UP000729402"/>
    </source>
</evidence>
<dbReference type="OrthoDB" id="780193at2759"/>